<dbReference type="Proteomes" id="UP000322214">
    <property type="component" value="Chromosome"/>
</dbReference>
<evidence type="ECO:0000313" key="2">
    <source>
        <dbReference type="Proteomes" id="UP000322214"/>
    </source>
</evidence>
<sequence length="180" mass="21008">MSETPIRIERHPTEGFVLTTELVIDRSVSEVFDFFSRAENLEKITPPWLHFNIVTPTPIDMKKGALIDYRLKLHGVPIKWRTEIESWAPPFRFVDQQLRGPYKRWFHEHTFEVISPTMTLARDRVHYIPRFGALVHKYFVKPDLLKIFAYRQKQLASHFATATTPPVSMPMSSVSQISVS</sequence>
<reference evidence="1 2" key="1">
    <citation type="submission" date="2019-08" db="EMBL/GenBank/DDBJ databases">
        <title>Deep-cultivation of Planctomycetes and their phenomic and genomic characterization uncovers novel biology.</title>
        <authorList>
            <person name="Wiegand S."/>
            <person name="Jogler M."/>
            <person name="Boedeker C."/>
            <person name="Pinto D."/>
            <person name="Vollmers J."/>
            <person name="Rivas-Marin E."/>
            <person name="Kohn T."/>
            <person name="Peeters S.H."/>
            <person name="Heuer A."/>
            <person name="Rast P."/>
            <person name="Oberbeckmann S."/>
            <person name="Bunk B."/>
            <person name="Jeske O."/>
            <person name="Meyerdierks A."/>
            <person name="Storesund J.E."/>
            <person name="Kallscheuer N."/>
            <person name="Luecker S."/>
            <person name="Lage O.M."/>
            <person name="Pohl T."/>
            <person name="Merkel B.J."/>
            <person name="Hornburger P."/>
            <person name="Mueller R.-W."/>
            <person name="Bruemmer F."/>
            <person name="Labrenz M."/>
            <person name="Spormann A.M."/>
            <person name="Op den Camp H."/>
            <person name="Overmann J."/>
            <person name="Amann R."/>
            <person name="Jetten M.S.M."/>
            <person name="Mascher T."/>
            <person name="Medema M.H."/>
            <person name="Devos D.P."/>
            <person name="Kaster A.-K."/>
            <person name="Ovreas L."/>
            <person name="Rohde M."/>
            <person name="Galperin M.Y."/>
            <person name="Jogler C."/>
        </authorList>
    </citation>
    <scope>NUCLEOTIDE SEQUENCE [LARGE SCALE GENOMIC DNA]</scope>
    <source>
        <strain evidence="1 2">FC18</strain>
    </source>
</reference>
<dbReference type="CDD" id="cd07820">
    <property type="entry name" value="SRPBCC_3"/>
    <property type="match status" value="1"/>
</dbReference>
<organism evidence="1 2">
    <name type="scientific">Mariniblastus fucicola</name>
    <dbReference type="NCBI Taxonomy" id="980251"/>
    <lineage>
        <taxon>Bacteria</taxon>
        <taxon>Pseudomonadati</taxon>
        <taxon>Planctomycetota</taxon>
        <taxon>Planctomycetia</taxon>
        <taxon>Pirellulales</taxon>
        <taxon>Pirellulaceae</taxon>
        <taxon>Mariniblastus</taxon>
    </lineage>
</organism>
<dbReference type="KEGG" id="mff:MFFC18_17920"/>
<dbReference type="AlphaFoldDB" id="A0A5B9PGB6"/>
<dbReference type="Gene3D" id="3.30.530.20">
    <property type="match status" value="1"/>
</dbReference>
<evidence type="ECO:0000313" key="1">
    <source>
        <dbReference type="EMBL" id="QEG21931.1"/>
    </source>
</evidence>
<protein>
    <recommendedName>
        <fullName evidence="3">Polyketide cyclase / dehydrase and lipid transport</fullName>
    </recommendedName>
</protein>
<evidence type="ECO:0008006" key="3">
    <source>
        <dbReference type="Google" id="ProtNLM"/>
    </source>
</evidence>
<keyword evidence="2" id="KW-1185">Reference proteome</keyword>
<gene>
    <name evidence="1" type="ORF">MFFC18_17920</name>
</gene>
<dbReference type="RefSeq" id="WP_202907564.1">
    <property type="nucleotide sequence ID" value="NZ_CP042912.1"/>
</dbReference>
<name>A0A5B9PGB6_9BACT</name>
<dbReference type="STRING" id="980251.GCA_001642875_03393"/>
<dbReference type="InterPro" id="IPR023393">
    <property type="entry name" value="START-like_dom_sf"/>
</dbReference>
<dbReference type="EMBL" id="CP042912">
    <property type="protein sequence ID" value="QEG21931.1"/>
    <property type="molecule type" value="Genomic_DNA"/>
</dbReference>
<proteinExistence type="predicted"/>
<dbReference type="SUPFAM" id="SSF55961">
    <property type="entry name" value="Bet v1-like"/>
    <property type="match status" value="1"/>
</dbReference>
<accession>A0A5B9PGB6</accession>